<dbReference type="PIRSF" id="PIRSF004491">
    <property type="entry name" value="FAD_Synth"/>
    <property type="match status" value="1"/>
</dbReference>
<keyword evidence="5 14" id="KW-0808">Transferase</keyword>
<keyword evidence="8 14" id="KW-0418">Kinase</keyword>
<accession>A0A084H3X9</accession>
<dbReference type="Pfam" id="PF06574">
    <property type="entry name" value="FAD_syn"/>
    <property type="match status" value="1"/>
</dbReference>
<dbReference type="Proteomes" id="UP000028549">
    <property type="component" value="Unassembled WGS sequence"/>
</dbReference>
<dbReference type="GO" id="GO:0006747">
    <property type="term" value="P:FAD biosynthetic process"/>
    <property type="evidence" value="ECO:0007669"/>
    <property type="project" value="UniProtKB-UniRule"/>
</dbReference>
<dbReference type="CDD" id="cd02064">
    <property type="entry name" value="FAD_synthetase_N"/>
    <property type="match status" value="1"/>
</dbReference>
<comment type="catalytic activity">
    <reaction evidence="12 14">
        <text>riboflavin + ATP = FMN + ADP + H(+)</text>
        <dbReference type="Rhea" id="RHEA:14357"/>
        <dbReference type="ChEBI" id="CHEBI:15378"/>
        <dbReference type="ChEBI" id="CHEBI:30616"/>
        <dbReference type="ChEBI" id="CHEBI:57986"/>
        <dbReference type="ChEBI" id="CHEBI:58210"/>
        <dbReference type="ChEBI" id="CHEBI:456216"/>
        <dbReference type="EC" id="2.7.1.26"/>
    </reaction>
</comment>
<dbReference type="GO" id="GO:0009398">
    <property type="term" value="P:FMN biosynthetic process"/>
    <property type="evidence" value="ECO:0007669"/>
    <property type="project" value="UniProtKB-UniRule"/>
</dbReference>
<dbReference type="PANTHER" id="PTHR22749:SF6">
    <property type="entry name" value="RIBOFLAVIN KINASE"/>
    <property type="match status" value="1"/>
</dbReference>
<keyword evidence="6 14" id="KW-0548">Nucleotidyltransferase</keyword>
<dbReference type="InterPro" id="IPR015865">
    <property type="entry name" value="Riboflavin_kinase_bac/euk"/>
</dbReference>
<evidence type="ECO:0000313" key="17">
    <source>
        <dbReference type="Proteomes" id="UP000028549"/>
    </source>
</evidence>
<dbReference type="NCBIfam" id="NF004161">
    <property type="entry name" value="PRK05627.1-4"/>
    <property type="match status" value="1"/>
</dbReference>
<dbReference type="GO" id="GO:0005524">
    <property type="term" value="F:ATP binding"/>
    <property type="evidence" value="ECO:0007669"/>
    <property type="project" value="UniProtKB-UniRule"/>
</dbReference>
<evidence type="ECO:0000256" key="1">
    <source>
        <dbReference type="ARBA" id="ARBA00004726"/>
    </source>
</evidence>
<sequence length="316" mass="35873">MKTIKLTHPHSLNSTELPPLAMALGYFDGVHRGHQEVITAARKLAEEKGLKSAVMTFDPHPSVVLRKNTQHVEAITAVSDKIELIEDLQIDYLFIVNFSEAFAALQPQEFIDQYIINLNVKHVVAGFDYSYGRLGKGTMETMPFHSRSAFDQTVISKQTDRDRKISSTLIREVLRNGDVEYACALLNRPHRVKGTVIHGDKRGRTIGFPTANIELDNAYIIPPTGVYAVQFELDGERFNGVCNIGYKPTFYDDKKLKPSIEVHIFEFNNSIYGKNVAIFWYKRIRSEQKFGSIDELITQIGKDKASAEQFFQKLQD</sequence>
<evidence type="ECO:0000256" key="14">
    <source>
        <dbReference type="PIRNR" id="PIRNR004491"/>
    </source>
</evidence>
<comment type="similarity">
    <text evidence="14">Belongs to the ribF family.</text>
</comment>
<dbReference type="EC" id="2.7.1.26" evidence="14"/>
<organism evidence="16 17">
    <name type="scientific">Metabacillus indicus</name>
    <name type="common">Bacillus indicus</name>
    <dbReference type="NCBI Taxonomy" id="246786"/>
    <lineage>
        <taxon>Bacteria</taxon>
        <taxon>Bacillati</taxon>
        <taxon>Bacillota</taxon>
        <taxon>Bacilli</taxon>
        <taxon>Bacillales</taxon>
        <taxon>Bacillaceae</taxon>
        <taxon>Metabacillus</taxon>
    </lineage>
</organism>
<dbReference type="UniPathway" id="UPA00276">
    <property type="reaction ID" value="UER00406"/>
</dbReference>
<evidence type="ECO:0000256" key="12">
    <source>
        <dbReference type="ARBA" id="ARBA00047880"/>
    </source>
</evidence>
<comment type="pathway">
    <text evidence="1 14">Cofactor biosynthesis; FAD biosynthesis; FAD from FMN: step 1/1.</text>
</comment>
<dbReference type="SUPFAM" id="SSF52374">
    <property type="entry name" value="Nucleotidylyl transferase"/>
    <property type="match status" value="1"/>
</dbReference>
<dbReference type="InterPro" id="IPR023468">
    <property type="entry name" value="Riboflavin_kinase"/>
</dbReference>
<dbReference type="InterPro" id="IPR002606">
    <property type="entry name" value="Riboflavin_kinase_bac"/>
</dbReference>
<evidence type="ECO:0000256" key="3">
    <source>
        <dbReference type="ARBA" id="ARBA00022630"/>
    </source>
</evidence>
<comment type="caution">
    <text evidence="16">The sequence shown here is derived from an EMBL/GenBank/DDBJ whole genome shotgun (WGS) entry which is preliminary data.</text>
</comment>
<dbReference type="InterPro" id="IPR014729">
    <property type="entry name" value="Rossmann-like_a/b/a_fold"/>
</dbReference>
<keyword evidence="9 14" id="KW-0274">FAD</keyword>
<dbReference type="SUPFAM" id="SSF82114">
    <property type="entry name" value="Riboflavin kinase-like"/>
    <property type="match status" value="1"/>
</dbReference>
<keyword evidence="7 14" id="KW-0547">Nucleotide-binding</keyword>
<dbReference type="NCBIfam" id="TIGR00125">
    <property type="entry name" value="cyt_tran_rel"/>
    <property type="match status" value="1"/>
</dbReference>
<dbReference type="NCBIfam" id="NF004162">
    <property type="entry name" value="PRK05627.1-5"/>
    <property type="match status" value="1"/>
</dbReference>
<name>A0A084H3X9_METID</name>
<comment type="pathway">
    <text evidence="2 14">Cofactor biosynthesis; FMN biosynthesis; FMN from riboflavin (ATP route): step 1/1.</text>
</comment>
<dbReference type="SMART" id="SM00904">
    <property type="entry name" value="Flavokinase"/>
    <property type="match status" value="1"/>
</dbReference>
<evidence type="ECO:0000259" key="15">
    <source>
        <dbReference type="SMART" id="SM00904"/>
    </source>
</evidence>
<evidence type="ECO:0000256" key="7">
    <source>
        <dbReference type="ARBA" id="ARBA00022741"/>
    </source>
</evidence>
<dbReference type="EMBL" id="JNVC02000001">
    <property type="protein sequence ID" value="KEZ54291.1"/>
    <property type="molecule type" value="Genomic_DNA"/>
</dbReference>
<gene>
    <name evidence="16" type="ORF">GS18_0205020</name>
</gene>
<evidence type="ECO:0000256" key="4">
    <source>
        <dbReference type="ARBA" id="ARBA00022643"/>
    </source>
</evidence>
<dbReference type="STRING" id="246786.GS18_0205020"/>
<dbReference type="GO" id="GO:0009231">
    <property type="term" value="P:riboflavin biosynthetic process"/>
    <property type="evidence" value="ECO:0007669"/>
    <property type="project" value="InterPro"/>
</dbReference>
<evidence type="ECO:0000256" key="9">
    <source>
        <dbReference type="ARBA" id="ARBA00022827"/>
    </source>
</evidence>
<dbReference type="FunFam" id="3.40.50.620:FF:000021">
    <property type="entry name" value="Riboflavin biosynthesis protein"/>
    <property type="match status" value="1"/>
</dbReference>
<keyword evidence="11" id="KW-0511">Multifunctional enzyme</keyword>
<keyword evidence="10 14" id="KW-0067">ATP-binding</keyword>
<comment type="catalytic activity">
    <reaction evidence="13 14">
        <text>FMN + ATP + H(+) = FAD + diphosphate</text>
        <dbReference type="Rhea" id="RHEA:17237"/>
        <dbReference type="ChEBI" id="CHEBI:15378"/>
        <dbReference type="ChEBI" id="CHEBI:30616"/>
        <dbReference type="ChEBI" id="CHEBI:33019"/>
        <dbReference type="ChEBI" id="CHEBI:57692"/>
        <dbReference type="ChEBI" id="CHEBI:58210"/>
        <dbReference type="EC" id="2.7.7.2"/>
    </reaction>
</comment>
<dbReference type="GO" id="GO:0003919">
    <property type="term" value="F:FMN adenylyltransferase activity"/>
    <property type="evidence" value="ECO:0007669"/>
    <property type="project" value="UniProtKB-UniRule"/>
</dbReference>
<protein>
    <recommendedName>
        <fullName evidence="14">Riboflavin biosynthesis protein</fullName>
    </recommendedName>
    <domain>
        <recommendedName>
            <fullName evidence="14">Riboflavin kinase</fullName>
            <ecNumber evidence="14">2.7.1.26</ecNumber>
        </recommendedName>
        <alternativeName>
            <fullName evidence="14">Flavokinase</fullName>
        </alternativeName>
    </domain>
    <domain>
        <recommendedName>
            <fullName evidence="14">FMN adenylyltransferase</fullName>
            <ecNumber evidence="14">2.7.7.2</ecNumber>
        </recommendedName>
        <alternativeName>
            <fullName evidence="14">FAD pyrophosphorylase</fullName>
        </alternativeName>
        <alternativeName>
            <fullName evidence="14">FAD synthase</fullName>
        </alternativeName>
    </domain>
</protein>
<dbReference type="FunFam" id="2.40.30.30:FF:000004">
    <property type="entry name" value="Riboflavin biosynthesis protein"/>
    <property type="match status" value="1"/>
</dbReference>
<evidence type="ECO:0000256" key="11">
    <source>
        <dbReference type="ARBA" id="ARBA00023268"/>
    </source>
</evidence>
<dbReference type="OrthoDB" id="9803667at2"/>
<dbReference type="GO" id="GO:0008531">
    <property type="term" value="F:riboflavin kinase activity"/>
    <property type="evidence" value="ECO:0007669"/>
    <property type="project" value="UniProtKB-UniRule"/>
</dbReference>
<dbReference type="Gene3D" id="2.40.30.30">
    <property type="entry name" value="Riboflavin kinase-like"/>
    <property type="match status" value="1"/>
</dbReference>
<keyword evidence="17" id="KW-1185">Reference proteome</keyword>
<dbReference type="Gene3D" id="3.40.50.620">
    <property type="entry name" value="HUPs"/>
    <property type="match status" value="1"/>
</dbReference>
<dbReference type="RefSeq" id="WP_029565626.1">
    <property type="nucleotide sequence ID" value="NZ_CP176757.1"/>
</dbReference>
<dbReference type="NCBIfam" id="TIGR00083">
    <property type="entry name" value="ribF"/>
    <property type="match status" value="1"/>
</dbReference>
<feature type="domain" description="Riboflavin kinase" evidence="15">
    <location>
        <begin position="185"/>
        <end position="312"/>
    </location>
</feature>
<evidence type="ECO:0000256" key="13">
    <source>
        <dbReference type="ARBA" id="ARBA00049494"/>
    </source>
</evidence>
<dbReference type="PANTHER" id="PTHR22749">
    <property type="entry name" value="RIBOFLAVIN KINASE/FMN ADENYLYLTRANSFERASE"/>
    <property type="match status" value="1"/>
</dbReference>
<keyword evidence="3 14" id="KW-0285">Flavoprotein</keyword>
<evidence type="ECO:0000256" key="10">
    <source>
        <dbReference type="ARBA" id="ARBA00022840"/>
    </source>
</evidence>
<dbReference type="EC" id="2.7.7.2" evidence="14"/>
<dbReference type="InterPro" id="IPR023465">
    <property type="entry name" value="Riboflavin_kinase_dom_sf"/>
</dbReference>
<dbReference type="InterPro" id="IPR004821">
    <property type="entry name" value="Cyt_trans-like"/>
</dbReference>
<reference evidence="16 17" key="1">
    <citation type="journal article" date="2005" name="Int. J. Syst. Evol. Microbiol.">
        <title>Bacillus cibi sp. nov., isolated from jeotgal, a traditional Korean fermented seafood.</title>
        <authorList>
            <person name="Yoon J.H."/>
            <person name="Lee C.H."/>
            <person name="Oh T.K."/>
        </authorList>
    </citation>
    <scope>NUCLEOTIDE SEQUENCE [LARGE SCALE GENOMIC DNA]</scope>
    <source>
        <strain evidence="16 17">DSM 16189</strain>
    </source>
</reference>
<dbReference type="UniPathway" id="UPA00277">
    <property type="reaction ID" value="UER00407"/>
</dbReference>
<dbReference type="Pfam" id="PF01687">
    <property type="entry name" value="Flavokinase"/>
    <property type="match status" value="1"/>
</dbReference>
<proteinExistence type="inferred from homology"/>
<evidence type="ECO:0000256" key="2">
    <source>
        <dbReference type="ARBA" id="ARBA00005201"/>
    </source>
</evidence>
<evidence type="ECO:0000313" key="16">
    <source>
        <dbReference type="EMBL" id="KEZ54291.1"/>
    </source>
</evidence>
<evidence type="ECO:0000256" key="6">
    <source>
        <dbReference type="ARBA" id="ARBA00022695"/>
    </source>
</evidence>
<dbReference type="InterPro" id="IPR015864">
    <property type="entry name" value="FAD_synthase"/>
</dbReference>
<evidence type="ECO:0000256" key="5">
    <source>
        <dbReference type="ARBA" id="ARBA00022679"/>
    </source>
</evidence>
<keyword evidence="4 14" id="KW-0288">FMN</keyword>
<dbReference type="AlphaFoldDB" id="A0A084H3X9"/>
<evidence type="ECO:0000256" key="8">
    <source>
        <dbReference type="ARBA" id="ARBA00022777"/>
    </source>
</evidence>